<dbReference type="Proteomes" id="UP000823749">
    <property type="component" value="Chromosome 2"/>
</dbReference>
<evidence type="ECO:0008006" key="3">
    <source>
        <dbReference type="Google" id="ProtNLM"/>
    </source>
</evidence>
<accession>A0AAV6LA67</accession>
<comment type="caution">
    <text evidence="1">The sequence shown here is derived from an EMBL/GenBank/DDBJ whole genome shotgun (WGS) entry which is preliminary data.</text>
</comment>
<organism evidence="1 2">
    <name type="scientific">Rhododendron griersonianum</name>
    <dbReference type="NCBI Taxonomy" id="479676"/>
    <lineage>
        <taxon>Eukaryota</taxon>
        <taxon>Viridiplantae</taxon>
        <taxon>Streptophyta</taxon>
        <taxon>Embryophyta</taxon>
        <taxon>Tracheophyta</taxon>
        <taxon>Spermatophyta</taxon>
        <taxon>Magnoliopsida</taxon>
        <taxon>eudicotyledons</taxon>
        <taxon>Gunneridae</taxon>
        <taxon>Pentapetalae</taxon>
        <taxon>asterids</taxon>
        <taxon>Ericales</taxon>
        <taxon>Ericaceae</taxon>
        <taxon>Ericoideae</taxon>
        <taxon>Rhodoreae</taxon>
        <taxon>Rhododendron</taxon>
    </lineage>
</organism>
<sequence>MARTPCASGSLLFGVASSPTKGNHFVFLLRGFAGALWLLDYCIGEDRFLCAALITRIRVWIPEGHYCLDAYSTCLDPAFE</sequence>
<gene>
    <name evidence="1" type="ORF">RHGRI_004314</name>
</gene>
<protein>
    <recommendedName>
        <fullName evidence="3">Secreted protein</fullName>
    </recommendedName>
</protein>
<evidence type="ECO:0000313" key="1">
    <source>
        <dbReference type="EMBL" id="KAG5561243.1"/>
    </source>
</evidence>
<keyword evidence="2" id="KW-1185">Reference proteome</keyword>
<dbReference type="AlphaFoldDB" id="A0AAV6LA67"/>
<proteinExistence type="predicted"/>
<name>A0AAV6LA67_9ERIC</name>
<evidence type="ECO:0000313" key="2">
    <source>
        <dbReference type="Proteomes" id="UP000823749"/>
    </source>
</evidence>
<reference evidence="1" key="1">
    <citation type="submission" date="2020-08" db="EMBL/GenBank/DDBJ databases">
        <title>Plant Genome Project.</title>
        <authorList>
            <person name="Zhang R.-G."/>
        </authorList>
    </citation>
    <scope>NUCLEOTIDE SEQUENCE</scope>
    <source>
        <strain evidence="1">WSP0</strain>
        <tissue evidence="1">Leaf</tissue>
    </source>
</reference>
<dbReference type="EMBL" id="JACTNZ010000002">
    <property type="protein sequence ID" value="KAG5561243.1"/>
    <property type="molecule type" value="Genomic_DNA"/>
</dbReference>